<dbReference type="RefSeq" id="WP_117229470.1">
    <property type="nucleotide sequence ID" value="NZ_CP061725.1"/>
</dbReference>
<dbReference type="AlphaFoldDB" id="A0A372FVY4"/>
<name>A0A372FVY4_9ACTN</name>
<protein>
    <submittedName>
        <fullName evidence="1">Uncharacterized protein</fullName>
    </submittedName>
</protein>
<evidence type="ECO:0000313" key="1">
    <source>
        <dbReference type="EMBL" id="RFS44947.1"/>
    </source>
</evidence>
<sequence>MVTHLPLITRPMAELCADGRTVFLPGGAMAVGTDAMPTADDPFVRRADAAARFSGPVATPLFPQADSDLLRRMLDRQSAEQLDLMPVHWPDSAGPASLPGLTQWADDLRLSTQVLRTQLDGATGGAVPFGPHRVVDLDAEGRITAAGTGVTVRVVPSDHRASKPWAEAPAEVLDILSGKPYLSGRIVFSADGVEVGLPAELTNHRYRAALRTHGLRFGGSGDDALAATGAERVDEPTGYVDLAYRMDQAGAGAHAVVVVDGPDGESIHLAVNDEARNLSLLGPDGSALLPAAESGRIRLALYPGEPVSVEERLIQIAAASTGSSAAVSTGPSWADTTRNEVALHTWQAADGTGRVMEIIGPAAAVSTHDLGVLAEAAEYLDQPIIVLATDRPGRRPTPEQVSLLNRRLFVHLGESVLAGGHDPVPVVYTRASASPELTRVLDEYGAPLVYEAPGLSAPGADGMPLLNLGSAWTARRPGGSPGGGGQAAPPVVDALSVDLIEAATGLRRAPAFTPPTVPIVSFLSAPLTDPQAILSGLDRAGPALPDQHSQLREAVDRVPSLAGHHAVLSLAKPLLLGGLAGGPGGAAGTGGPAAQVGAMAPMLADLAGVSFDDRASHAILAAIGDLVEGTRSADEVTTAIWEFKDDLPRGGAVRPNWIRKINALVPLVSEGHRDPLDRIKEAIMTCPDPGT</sequence>
<evidence type="ECO:0000313" key="2">
    <source>
        <dbReference type="Proteomes" id="UP000262621"/>
    </source>
</evidence>
<dbReference type="EMBL" id="QVFU01000022">
    <property type="protein sequence ID" value="RFS44947.1"/>
    <property type="molecule type" value="Genomic_DNA"/>
</dbReference>
<gene>
    <name evidence="1" type="ORF">D0Q02_19505</name>
</gene>
<dbReference type="OrthoDB" id="9816806at2"/>
<proteinExistence type="predicted"/>
<comment type="caution">
    <text evidence="1">The sequence shown here is derived from an EMBL/GenBank/DDBJ whole genome shotgun (WGS) entry which is preliminary data.</text>
</comment>
<accession>A0A372FVY4</accession>
<reference evidence="1 2" key="1">
    <citation type="submission" date="2018-08" db="EMBL/GenBank/DDBJ databases">
        <title>Verrucosispora craniellae sp. nov., isolated from a marine sponge in the South China Sea.</title>
        <authorList>
            <person name="Li L."/>
            <person name="Lin H.W."/>
        </authorList>
    </citation>
    <scope>NUCLEOTIDE SEQUENCE [LARGE SCALE GENOMIC DNA]</scope>
    <source>
        <strain evidence="1 2">LHW63014</strain>
    </source>
</reference>
<keyword evidence="2" id="KW-1185">Reference proteome</keyword>
<dbReference type="Proteomes" id="UP000262621">
    <property type="component" value="Unassembled WGS sequence"/>
</dbReference>
<organism evidence="1 2">
    <name type="scientific">Micromonospora craniellae</name>
    <dbReference type="NCBI Taxonomy" id="2294034"/>
    <lineage>
        <taxon>Bacteria</taxon>
        <taxon>Bacillati</taxon>
        <taxon>Actinomycetota</taxon>
        <taxon>Actinomycetes</taxon>
        <taxon>Micromonosporales</taxon>
        <taxon>Micromonosporaceae</taxon>
        <taxon>Micromonospora</taxon>
    </lineage>
</organism>